<dbReference type="CDD" id="cd01282">
    <property type="entry name" value="HTH_MerR-like_sg3"/>
    <property type="match status" value="1"/>
</dbReference>
<evidence type="ECO:0000259" key="4">
    <source>
        <dbReference type="PROSITE" id="PS50937"/>
    </source>
</evidence>
<dbReference type="SUPFAM" id="SSF46955">
    <property type="entry name" value="Putative DNA-binding domain"/>
    <property type="match status" value="1"/>
</dbReference>
<dbReference type="InterPro" id="IPR047057">
    <property type="entry name" value="MerR_fam"/>
</dbReference>
<organism evidence="5 6">
    <name type="scientific">Paenibacillus agaridevorans</name>
    <dbReference type="NCBI Taxonomy" id="171404"/>
    <lineage>
        <taxon>Bacteria</taxon>
        <taxon>Bacillati</taxon>
        <taxon>Bacillota</taxon>
        <taxon>Bacilli</taxon>
        <taxon>Bacillales</taxon>
        <taxon>Paenibacillaceae</taxon>
        <taxon>Paenibacillus</taxon>
    </lineage>
</organism>
<dbReference type="Pfam" id="PF13411">
    <property type="entry name" value="MerR_1"/>
    <property type="match status" value="1"/>
</dbReference>
<dbReference type="GO" id="GO:0003700">
    <property type="term" value="F:DNA-binding transcription factor activity"/>
    <property type="evidence" value="ECO:0007669"/>
    <property type="project" value="InterPro"/>
</dbReference>
<gene>
    <name evidence="5" type="ORF">PAT3040_02090</name>
</gene>
<dbReference type="Proteomes" id="UP000245202">
    <property type="component" value="Unassembled WGS sequence"/>
</dbReference>
<comment type="caution">
    <text evidence="5">The sequence shown here is derived from an EMBL/GenBank/DDBJ whole genome shotgun (WGS) entry which is preliminary data.</text>
</comment>
<evidence type="ECO:0000313" key="5">
    <source>
        <dbReference type="EMBL" id="GBG07537.1"/>
    </source>
</evidence>
<accession>A0A2R5ELV5</accession>
<dbReference type="AlphaFoldDB" id="A0A2R5ELV5"/>
<evidence type="ECO:0000256" key="3">
    <source>
        <dbReference type="ARBA" id="ARBA00023163"/>
    </source>
</evidence>
<dbReference type="InterPro" id="IPR009061">
    <property type="entry name" value="DNA-bd_dom_put_sf"/>
</dbReference>
<dbReference type="PRINTS" id="PR00040">
    <property type="entry name" value="HTHMERR"/>
</dbReference>
<keyword evidence="6" id="KW-1185">Reference proteome</keyword>
<dbReference type="SMART" id="SM00422">
    <property type="entry name" value="HTH_MERR"/>
    <property type="match status" value="1"/>
</dbReference>
<evidence type="ECO:0000313" key="6">
    <source>
        <dbReference type="Proteomes" id="UP000245202"/>
    </source>
</evidence>
<proteinExistence type="predicted"/>
<dbReference type="Gene3D" id="1.10.1660.10">
    <property type="match status" value="1"/>
</dbReference>
<keyword evidence="2" id="KW-0238">DNA-binding</keyword>
<evidence type="ECO:0000256" key="2">
    <source>
        <dbReference type="ARBA" id="ARBA00023125"/>
    </source>
</evidence>
<sequence length="145" mass="16472">MKIGQLAELTGSSLRSLRYYEQKGLLSPLRQDNGYREYSPLAVQQVQTIRFYLNLGLTTDQIASFLHCVIRNKESFCEEVLPIYQQKLEEIDEQIRSLNGIRNNLIDRIQSINNERVAGGSALSVSESLSTINDQAKPHTKGRET</sequence>
<dbReference type="GO" id="GO:0003677">
    <property type="term" value="F:DNA binding"/>
    <property type="evidence" value="ECO:0007669"/>
    <property type="project" value="UniProtKB-KW"/>
</dbReference>
<protein>
    <submittedName>
        <fullName evidence="5">Putative MerR family transcriptional regulator</fullName>
    </submittedName>
</protein>
<evidence type="ECO:0000256" key="1">
    <source>
        <dbReference type="ARBA" id="ARBA00023015"/>
    </source>
</evidence>
<keyword evidence="3" id="KW-0804">Transcription</keyword>
<feature type="domain" description="HTH merR-type" evidence="4">
    <location>
        <begin position="1"/>
        <end position="68"/>
    </location>
</feature>
<dbReference type="PANTHER" id="PTHR30204">
    <property type="entry name" value="REDOX-CYCLING DRUG-SENSING TRANSCRIPTIONAL ACTIVATOR SOXR"/>
    <property type="match status" value="1"/>
</dbReference>
<dbReference type="EMBL" id="BDQX01000098">
    <property type="protein sequence ID" value="GBG07537.1"/>
    <property type="molecule type" value="Genomic_DNA"/>
</dbReference>
<dbReference type="PROSITE" id="PS50937">
    <property type="entry name" value="HTH_MERR_2"/>
    <property type="match status" value="1"/>
</dbReference>
<dbReference type="RefSeq" id="WP_108992575.1">
    <property type="nucleotide sequence ID" value="NZ_BDQX01000098.1"/>
</dbReference>
<dbReference type="InterPro" id="IPR000551">
    <property type="entry name" value="MerR-type_HTH_dom"/>
</dbReference>
<name>A0A2R5ELV5_9BACL</name>
<dbReference type="PANTHER" id="PTHR30204:SF94">
    <property type="entry name" value="HEAVY METAL-DEPENDENT TRANSCRIPTIONAL REGULATOR HI_0293-RELATED"/>
    <property type="match status" value="1"/>
</dbReference>
<reference evidence="5 6" key="1">
    <citation type="submission" date="2017-08" db="EMBL/GenBank/DDBJ databases">
        <title>Substantial Increase in Enzyme Production by Combined Drug-Resistance Mutations in Paenibacillus agaridevorans.</title>
        <authorList>
            <person name="Tanaka Y."/>
            <person name="Funane K."/>
            <person name="Hosaka T."/>
            <person name="Shiwa Y."/>
            <person name="Fujita N."/>
            <person name="Miyazaki T."/>
            <person name="Yoshikawa H."/>
            <person name="Murakami K."/>
            <person name="Kasahara K."/>
            <person name="Inaoka T."/>
            <person name="Hiraga Y."/>
            <person name="Ochi K."/>
        </authorList>
    </citation>
    <scope>NUCLEOTIDE SEQUENCE [LARGE SCALE GENOMIC DNA]</scope>
    <source>
        <strain evidence="5 6">T-3040</strain>
    </source>
</reference>
<keyword evidence="1" id="KW-0805">Transcription regulation</keyword>